<dbReference type="Pfam" id="PF04727">
    <property type="entry name" value="ELMO_CED12"/>
    <property type="match status" value="1"/>
</dbReference>
<dbReference type="InParanoid" id="A0A7M7NIC9"/>
<dbReference type="EnsemblMetazoa" id="XM_030980211">
    <property type="protein sequence ID" value="XP_030836071"/>
    <property type="gene ID" value="LOC115922124"/>
</dbReference>
<name>A0A7M7NIC9_STRPU</name>
<dbReference type="GeneID" id="115922124"/>
<dbReference type="AlphaFoldDB" id="A0A7M7NIC9"/>
<evidence type="ECO:0000313" key="3">
    <source>
        <dbReference type="Proteomes" id="UP000007110"/>
    </source>
</evidence>
<dbReference type="InterPro" id="IPR006816">
    <property type="entry name" value="ELMO_dom"/>
</dbReference>
<dbReference type="OMA" id="HHNLHGC"/>
<protein>
    <recommendedName>
        <fullName evidence="1">ELMO domain-containing protein</fullName>
    </recommendedName>
</protein>
<dbReference type="KEGG" id="spu:115922124"/>
<reference evidence="3" key="1">
    <citation type="submission" date="2015-02" db="EMBL/GenBank/DDBJ databases">
        <title>Genome sequencing for Strongylocentrotus purpuratus.</title>
        <authorList>
            <person name="Murali S."/>
            <person name="Liu Y."/>
            <person name="Vee V."/>
            <person name="English A."/>
            <person name="Wang M."/>
            <person name="Skinner E."/>
            <person name="Han Y."/>
            <person name="Muzny D.M."/>
            <person name="Worley K.C."/>
            <person name="Gibbs R.A."/>
        </authorList>
    </citation>
    <scope>NUCLEOTIDE SEQUENCE</scope>
</reference>
<dbReference type="PANTHER" id="PTHR12771">
    <property type="entry name" value="ENGULFMENT AND CELL MOTILITY"/>
    <property type="match status" value="1"/>
</dbReference>
<dbReference type="PROSITE" id="PS51335">
    <property type="entry name" value="ELMO"/>
    <property type="match status" value="1"/>
</dbReference>
<dbReference type="RefSeq" id="XP_030836071.1">
    <property type="nucleotide sequence ID" value="XM_030980211.1"/>
</dbReference>
<evidence type="ECO:0000259" key="1">
    <source>
        <dbReference type="PROSITE" id="PS51335"/>
    </source>
</evidence>
<feature type="domain" description="ELMO" evidence="1">
    <location>
        <begin position="47"/>
        <end position="202"/>
    </location>
</feature>
<sequence>SRLLSCSSHLRFSSTLKASLRQISGYSSLVRDIEALKKEKYSSANESHEKSLQKLWDLMMPNTKLDQRITKQWGELGFQGDDPATDFRGMGILGLDNLVFAENYNGEARQTMIHSQHPTLWYSYAIVGINLTSLVYDLLKDGLLREHFYYTITGEPAIYHFHRIYCQVFTEFDRFWFAEKPKSVMEFGSVRDKFEKKVVGLLMKNDNAILHNNYTGMS</sequence>
<dbReference type="GO" id="GO:0005096">
    <property type="term" value="F:GTPase activator activity"/>
    <property type="evidence" value="ECO:0000318"/>
    <property type="project" value="GO_Central"/>
</dbReference>
<dbReference type="InterPro" id="IPR050868">
    <property type="entry name" value="ELMO_domain-containing"/>
</dbReference>
<accession>A0A7M7NIC9</accession>
<dbReference type="PANTHER" id="PTHR12771:SF51">
    <property type="entry name" value="LD01482P"/>
    <property type="match status" value="1"/>
</dbReference>
<reference evidence="2" key="2">
    <citation type="submission" date="2021-01" db="UniProtKB">
        <authorList>
            <consortium name="EnsemblMetazoa"/>
        </authorList>
    </citation>
    <scope>IDENTIFICATION</scope>
</reference>
<evidence type="ECO:0000313" key="2">
    <source>
        <dbReference type="EnsemblMetazoa" id="XP_030836071"/>
    </source>
</evidence>
<dbReference type="Proteomes" id="UP000007110">
    <property type="component" value="Unassembled WGS sequence"/>
</dbReference>
<proteinExistence type="predicted"/>
<organism evidence="2 3">
    <name type="scientific">Strongylocentrotus purpuratus</name>
    <name type="common">Purple sea urchin</name>
    <dbReference type="NCBI Taxonomy" id="7668"/>
    <lineage>
        <taxon>Eukaryota</taxon>
        <taxon>Metazoa</taxon>
        <taxon>Echinodermata</taxon>
        <taxon>Eleutherozoa</taxon>
        <taxon>Echinozoa</taxon>
        <taxon>Echinoidea</taxon>
        <taxon>Euechinoidea</taxon>
        <taxon>Echinacea</taxon>
        <taxon>Camarodonta</taxon>
        <taxon>Echinidea</taxon>
        <taxon>Strongylocentrotidae</taxon>
        <taxon>Strongylocentrotus</taxon>
    </lineage>
</organism>
<keyword evidence="3" id="KW-1185">Reference proteome</keyword>
<dbReference type="OrthoDB" id="67155at2759"/>